<dbReference type="EMBL" id="JACHNE010000001">
    <property type="protein sequence ID" value="MBB5792891.1"/>
    <property type="molecule type" value="Genomic_DNA"/>
</dbReference>
<keyword evidence="2" id="KW-0378">Hydrolase</keyword>
<dbReference type="PANTHER" id="PTHR11067">
    <property type="entry name" value="INOSINE TRIPHOSPHATE PYROPHOSPHATASE/HAM1 PROTEIN"/>
    <property type="match status" value="1"/>
</dbReference>
<sequence>MVRVLLASQNSIKLEEVRAIFPDTEVLDIDLHEVQATDVSVVVRHKLEQVAALGLPHPVVVEDTGLALEAWDGLPGALIKWFVGHLGAQRLKEVALGAGGPARATAVSAVGVVHGGECRVWEGRLDGRIVDARGELGGWTPVFEVADTGQTLAEMSFEDRLRYTMRREPLEHAREWLTRRQAAVA</sequence>
<organism evidence="3 4">
    <name type="scientific">Streptomyces caelestis</name>
    <dbReference type="NCBI Taxonomy" id="36816"/>
    <lineage>
        <taxon>Bacteria</taxon>
        <taxon>Bacillati</taxon>
        <taxon>Actinomycetota</taxon>
        <taxon>Actinomycetes</taxon>
        <taxon>Kitasatosporales</taxon>
        <taxon>Streptomycetaceae</taxon>
        <taxon>Streptomyces</taxon>
    </lineage>
</organism>
<keyword evidence="4" id="KW-1185">Reference proteome</keyword>
<dbReference type="PANTHER" id="PTHR11067:SF9">
    <property type="entry name" value="INOSINE TRIPHOSPHATE PYROPHOSPHATASE"/>
    <property type="match status" value="1"/>
</dbReference>
<dbReference type="GO" id="GO:0047429">
    <property type="term" value="F:nucleoside triphosphate diphosphatase activity"/>
    <property type="evidence" value="ECO:0007669"/>
    <property type="project" value="InterPro"/>
</dbReference>
<protein>
    <submittedName>
        <fullName evidence="3">Non-canonical purine NTP pyrophosphatase (RdgB/HAM1 family)</fullName>
    </submittedName>
</protein>
<proteinExistence type="inferred from homology"/>
<accession>A0A7W9H062</accession>
<dbReference type="RefSeq" id="WP_184980775.1">
    <property type="nucleotide sequence ID" value="NZ_JACHNE010000001.1"/>
</dbReference>
<comment type="caution">
    <text evidence="3">The sequence shown here is derived from an EMBL/GenBank/DDBJ whole genome shotgun (WGS) entry which is preliminary data.</text>
</comment>
<evidence type="ECO:0000256" key="1">
    <source>
        <dbReference type="ARBA" id="ARBA00008023"/>
    </source>
</evidence>
<dbReference type="InterPro" id="IPR002637">
    <property type="entry name" value="RdgB/HAM1"/>
</dbReference>
<name>A0A7W9H062_9ACTN</name>
<dbReference type="GO" id="GO:0009143">
    <property type="term" value="P:nucleoside triphosphate catabolic process"/>
    <property type="evidence" value="ECO:0007669"/>
    <property type="project" value="InterPro"/>
</dbReference>
<evidence type="ECO:0000313" key="3">
    <source>
        <dbReference type="EMBL" id="MBB5792891.1"/>
    </source>
</evidence>
<evidence type="ECO:0000256" key="2">
    <source>
        <dbReference type="ARBA" id="ARBA00022801"/>
    </source>
</evidence>
<dbReference type="SUPFAM" id="SSF52972">
    <property type="entry name" value="ITPase-like"/>
    <property type="match status" value="1"/>
</dbReference>
<comment type="similarity">
    <text evidence="1">Belongs to the HAM1 NTPase family.</text>
</comment>
<dbReference type="Gene3D" id="3.90.950.10">
    <property type="match status" value="1"/>
</dbReference>
<dbReference type="GO" id="GO:0005737">
    <property type="term" value="C:cytoplasm"/>
    <property type="evidence" value="ECO:0007669"/>
    <property type="project" value="TreeGrafter"/>
</dbReference>
<dbReference type="AlphaFoldDB" id="A0A7W9H062"/>
<dbReference type="Pfam" id="PF01725">
    <property type="entry name" value="Ham1p_like"/>
    <property type="match status" value="1"/>
</dbReference>
<dbReference type="Proteomes" id="UP000590647">
    <property type="component" value="Unassembled WGS sequence"/>
</dbReference>
<evidence type="ECO:0000313" key="4">
    <source>
        <dbReference type="Proteomes" id="UP000590647"/>
    </source>
</evidence>
<gene>
    <name evidence="3" type="ORF">HDA41_000855</name>
</gene>
<dbReference type="InterPro" id="IPR029001">
    <property type="entry name" value="ITPase-like_fam"/>
</dbReference>
<reference evidence="3 4" key="1">
    <citation type="submission" date="2020-08" db="EMBL/GenBank/DDBJ databases">
        <title>Sequencing the genomes of 1000 actinobacteria strains.</title>
        <authorList>
            <person name="Klenk H.-P."/>
        </authorList>
    </citation>
    <scope>NUCLEOTIDE SEQUENCE [LARGE SCALE GENOMIC DNA]</scope>
    <source>
        <strain evidence="3 4">DSM 40084</strain>
    </source>
</reference>